<keyword evidence="1" id="KW-1185">Reference proteome</keyword>
<reference evidence="2" key="1">
    <citation type="submission" date="2022-11" db="UniProtKB">
        <authorList>
            <consortium name="WormBaseParasite"/>
        </authorList>
    </citation>
    <scope>IDENTIFICATION</scope>
</reference>
<dbReference type="Proteomes" id="UP000887565">
    <property type="component" value="Unplaced"/>
</dbReference>
<name>A0A915JIF8_ROMCU</name>
<protein>
    <submittedName>
        <fullName evidence="2">Uncharacterized protein</fullName>
    </submittedName>
</protein>
<evidence type="ECO:0000313" key="2">
    <source>
        <dbReference type="WBParaSite" id="nRc.2.0.1.t25872-RA"/>
    </source>
</evidence>
<dbReference type="AlphaFoldDB" id="A0A915JIF8"/>
<proteinExistence type="predicted"/>
<dbReference type="WBParaSite" id="nRc.2.0.1.t25872-RA">
    <property type="protein sequence ID" value="nRc.2.0.1.t25872-RA"/>
    <property type="gene ID" value="nRc.2.0.1.g25872"/>
</dbReference>
<sequence length="16" mass="1979">MRKSDKSRKFLVVQEK</sequence>
<accession>A0A915JIF8</accession>
<evidence type="ECO:0000313" key="1">
    <source>
        <dbReference type="Proteomes" id="UP000887565"/>
    </source>
</evidence>
<organism evidence="1 2">
    <name type="scientific">Romanomermis culicivorax</name>
    <name type="common">Nematode worm</name>
    <dbReference type="NCBI Taxonomy" id="13658"/>
    <lineage>
        <taxon>Eukaryota</taxon>
        <taxon>Metazoa</taxon>
        <taxon>Ecdysozoa</taxon>
        <taxon>Nematoda</taxon>
        <taxon>Enoplea</taxon>
        <taxon>Dorylaimia</taxon>
        <taxon>Mermithida</taxon>
        <taxon>Mermithoidea</taxon>
        <taxon>Mermithidae</taxon>
        <taxon>Romanomermis</taxon>
    </lineage>
</organism>